<protein>
    <submittedName>
        <fullName evidence="2">Uncharacterized protein</fullName>
    </submittedName>
</protein>
<gene>
    <name evidence="2" type="ORF">K0M31_013652</name>
</gene>
<name>A0AA40FHL9_9HYME</name>
<evidence type="ECO:0000313" key="2">
    <source>
        <dbReference type="EMBL" id="KAK1119156.1"/>
    </source>
</evidence>
<accession>A0AA40FHL9</accession>
<evidence type="ECO:0000256" key="1">
    <source>
        <dbReference type="SAM" id="MobiDB-lite"/>
    </source>
</evidence>
<dbReference type="Proteomes" id="UP001177670">
    <property type="component" value="Unassembled WGS sequence"/>
</dbReference>
<dbReference type="AlphaFoldDB" id="A0AA40FHL9"/>
<comment type="caution">
    <text evidence="2">The sequence shown here is derived from an EMBL/GenBank/DDBJ whole genome shotgun (WGS) entry which is preliminary data.</text>
</comment>
<sequence length="129" mass="14447">MILRVSFHRSRKRDNFAAVETSQTGSGGGSSDGPPRGDLSSRGCEKREDASKAGNGAFTRTNGQTNARYSQQVWRQSLDEPKRVSGPPPWVFATFVTRNRAGLIAERGTKRPEDPWCAWFRSMLEFVWP</sequence>
<keyword evidence="3" id="KW-1185">Reference proteome</keyword>
<feature type="compositionally biased region" description="Polar residues" evidence="1">
    <location>
        <begin position="58"/>
        <end position="75"/>
    </location>
</feature>
<proteinExistence type="predicted"/>
<feature type="compositionally biased region" description="Low complexity" evidence="1">
    <location>
        <begin position="32"/>
        <end position="41"/>
    </location>
</feature>
<evidence type="ECO:0000313" key="3">
    <source>
        <dbReference type="Proteomes" id="UP001177670"/>
    </source>
</evidence>
<feature type="region of interest" description="Disordered" evidence="1">
    <location>
        <begin position="1"/>
        <end position="86"/>
    </location>
</feature>
<organism evidence="2 3">
    <name type="scientific">Melipona bicolor</name>
    <dbReference type="NCBI Taxonomy" id="60889"/>
    <lineage>
        <taxon>Eukaryota</taxon>
        <taxon>Metazoa</taxon>
        <taxon>Ecdysozoa</taxon>
        <taxon>Arthropoda</taxon>
        <taxon>Hexapoda</taxon>
        <taxon>Insecta</taxon>
        <taxon>Pterygota</taxon>
        <taxon>Neoptera</taxon>
        <taxon>Endopterygota</taxon>
        <taxon>Hymenoptera</taxon>
        <taxon>Apocrita</taxon>
        <taxon>Aculeata</taxon>
        <taxon>Apoidea</taxon>
        <taxon>Anthophila</taxon>
        <taxon>Apidae</taxon>
        <taxon>Melipona</taxon>
    </lineage>
</organism>
<feature type="compositionally biased region" description="Basic residues" evidence="1">
    <location>
        <begin position="1"/>
        <end position="12"/>
    </location>
</feature>
<reference evidence="2" key="1">
    <citation type="submission" date="2021-10" db="EMBL/GenBank/DDBJ databases">
        <title>Melipona bicolor Genome sequencing and assembly.</title>
        <authorList>
            <person name="Araujo N.S."/>
            <person name="Arias M.C."/>
        </authorList>
    </citation>
    <scope>NUCLEOTIDE SEQUENCE</scope>
    <source>
        <strain evidence="2">USP_2M_L1-L4_2017</strain>
        <tissue evidence="2">Whole body</tissue>
    </source>
</reference>
<dbReference type="EMBL" id="JAHYIQ010000038">
    <property type="protein sequence ID" value="KAK1119156.1"/>
    <property type="molecule type" value="Genomic_DNA"/>
</dbReference>